<comment type="caution">
    <text evidence="1">The sequence shown here is derived from an EMBL/GenBank/DDBJ whole genome shotgun (WGS) entry which is preliminary data.</text>
</comment>
<dbReference type="STRING" id="5514.A0A395RF73"/>
<dbReference type="Proteomes" id="UP000266152">
    <property type="component" value="Unassembled WGS sequence"/>
</dbReference>
<gene>
    <name evidence="1" type="ORF">FSPOR_11820</name>
</gene>
<dbReference type="EMBL" id="PXOF01000278">
    <property type="protein sequence ID" value="RGP58735.1"/>
    <property type="molecule type" value="Genomic_DNA"/>
</dbReference>
<accession>A0A395RF73</accession>
<organism evidence="1 2">
    <name type="scientific">Fusarium sporotrichioides</name>
    <dbReference type="NCBI Taxonomy" id="5514"/>
    <lineage>
        <taxon>Eukaryota</taxon>
        <taxon>Fungi</taxon>
        <taxon>Dikarya</taxon>
        <taxon>Ascomycota</taxon>
        <taxon>Pezizomycotina</taxon>
        <taxon>Sordariomycetes</taxon>
        <taxon>Hypocreomycetidae</taxon>
        <taxon>Hypocreales</taxon>
        <taxon>Nectriaceae</taxon>
        <taxon>Fusarium</taxon>
    </lineage>
</organism>
<proteinExistence type="predicted"/>
<evidence type="ECO:0000313" key="2">
    <source>
        <dbReference type="Proteomes" id="UP000266152"/>
    </source>
</evidence>
<protein>
    <submittedName>
        <fullName evidence="1">Uncharacterized protein</fullName>
    </submittedName>
</protein>
<dbReference type="InterPro" id="IPR053175">
    <property type="entry name" value="DHMBA_Reg_Transcription_Factor"/>
</dbReference>
<dbReference type="PANTHER" id="PTHR38791">
    <property type="entry name" value="ZN(II)2CYS6 TRANSCRIPTION FACTOR (EUROFUNG)-RELATED-RELATED"/>
    <property type="match status" value="1"/>
</dbReference>
<name>A0A395RF73_FUSSP</name>
<reference evidence="1 2" key="1">
    <citation type="journal article" date="2018" name="PLoS Pathog.">
        <title>Evolution of structural diversity of trichothecenes, a family of toxins produced by plant pathogenic and entomopathogenic fungi.</title>
        <authorList>
            <person name="Proctor R.H."/>
            <person name="McCormick S.P."/>
            <person name="Kim H.S."/>
            <person name="Cardoza R.E."/>
            <person name="Stanley A.M."/>
            <person name="Lindo L."/>
            <person name="Kelly A."/>
            <person name="Brown D.W."/>
            <person name="Lee T."/>
            <person name="Vaughan M.M."/>
            <person name="Alexander N.J."/>
            <person name="Busman M."/>
            <person name="Gutierrez S."/>
        </authorList>
    </citation>
    <scope>NUCLEOTIDE SEQUENCE [LARGE SCALE GENOMIC DNA]</scope>
    <source>
        <strain evidence="1 2">NRRL 3299</strain>
    </source>
</reference>
<evidence type="ECO:0000313" key="1">
    <source>
        <dbReference type="EMBL" id="RGP58735.1"/>
    </source>
</evidence>
<dbReference type="AlphaFoldDB" id="A0A395RF73"/>
<sequence>MPKEQALHFYFHHYAMHDAGQTLSHPDCHGIIYKRATGTGYLANLINAIGLASLTYVKNAPSLAYAASKVFSRALFGIHEALTDPKEAASDQMLVAVMLLALYEFYREPNVMG</sequence>
<keyword evidence="2" id="KW-1185">Reference proteome</keyword>